<dbReference type="EMBL" id="FLOB01000001">
    <property type="protein sequence ID" value="SBS27106.1"/>
    <property type="molecule type" value="Genomic_DNA"/>
</dbReference>
<reference evidence="4 5" key="1">
    <citation type="submission" date="2016-06" db="EMBL/GenBank/DDBJ databases">
        <authorList>
            <person name="Kjaerup R.B."/>
            <person name="Dalgaard T.S."/>
            <person name="Juul-Madsen H.R."/>
        </authorList>
    </citation>
    <scope>NUCLEOTIDE SEQUENCE [LARGE SCALE GENOMIC DNA]</scope>
    <source>
        <strain evidence="4 5">CECT 8886</strain>
    </source>
</reference>
<organism evidence="4 5">
    <name type="scientific">Marinomonas spartinae</name>
    <dbReference type="NCBI Taxonomy" id="1792290"/>
    <lineage>
        <taxon>Bacteria</taxon>
        <taxon>Pseudomonadati</taxon>
        <taxon>Pseudomonadota</taxon>
        <taxon>Gammaproteobacteria</taxon>
        <taxon>Oceanospirillales</taxon>
        <taxon>Oceanospirillaceae</taxon>
        <taxon>Marinomonas</taxon>
    </lineage>
</organism>
<dbReference type="Gene3D" id="3.10.560.10">
    <property type="entry name" value="Outer membrane lipoprotein wza domain like"/>
    <property type="match status" value="1"/>
</dbReference>
<evidence type="ECO:0000313" key="4">
    <source>
        <dbReference type="EMBL" id="SBS27106.1"/>
    </source>
</evidence>
<evidence type="ECO:0000256" key="1">
    <source>
        <dbReference type="SAM" id="SignalP"/>
    </source>
</evidence>
<dbReference type="OrthoDB" id="5814422at2"/>
<feature type="signal peptide" evidence="1">
    <location>
        <begin position="1"/>
        <end position="28"/>
    </location>
</feature>
<accession>A0A1A8T7H2</accession>
<dbReference type="RefSeq" id="WP_067012857.1">
    <property type="nucleotide sequence ID" value="NZ_FLOB01000001.1"/>
</dbReference>
<dbReference type="Proteomes" id="UP000092544">
    <property type="component" value="Unassembled WGS sequence"/>
</dbReference>
<dbReference type="STRING" id="1792290.MSP8886_00805"/>
<evidence type="ECO:0000313" key="5">
    <source>
        <dbReference type="Proteomes" id="UP000092544"/>
    </source>
</evidence>
<protein>
    <submittedName>
        <fullName evidence="4">Uncharacterized protein</fullName>
    </submittedName>
</protein>
<dbReference type="InterPro" id="IPR046459">
    <property type="entry name" value="Caps_syn_GfcC_N"/>
</dbReference>
<name>A0A1A8T7H2_9GAMM</name>
<dbReference type="InterPro" id="IPR010425">
    <property type="entry name" value="Caps_synth_GfcC-like_C"/>
</dbReference>
<sequence>MDKLRTTINTVKLSILALALTLSSFVFADQSQEESPKSNNQVTLMETATTFRYTTPPRLSMVLAEALHTLTYNPYYLGAALVDETQQQDFMRFKQNVMDQLAMAKTFSTEKMRSQLKHTAFAKKETLSLDYDIVRVFPQKNPLLKGQFRLYLPESPHDIKVYGAIQSTTPINLALQDGSSLQAYLPDIPFYNVAMNTTIWIIEPDQTIDQIQNIHQQKQPTYLAPGAIIYIASNEIPEQLNQNIVTLLQNRLEK</sequence>
<dbReference type="Pfam" id="PF06251">
    <property type="entry name" value="Caps_syn_GfcC_C"/>
    <property type="match status" value="1"/>
</dbReference>
<dbReference type="Pfam" id="PF20616">
    <property type="entry name" value="Caps_syn_GfcC_N"/>
    <property type="match status" value="1"/>
</dbReference>
<proteinExistence type="predicted"/>
<gene>
    <name evidence="4" type="ORF">MSP8886_00805</name>
</gene>
<evidence type="ECO:0000259" key="2">
    <source>
        <dbReference type="Pfam" id="PF06251"/>
    </source>
</evidence>
<dbReference type="Gene3D" id="3.10.20.700">
    <property type="match status" value="1"/>
</dbReference>
<feature type="domain" description="Capsule biosynthesis GfcC-like N-terminal" evidence="3">
    <location>
        <begin position="43"/>
        <end position="152"/>
    </location>
</feature>
<keyword evidence="5" id="KW-1185">Reference proteome</keyword>
<feature type="chain" id="PRO_5008378851" evidence="1">
    <location>
        <begin position="29"/>
        <end position="254"/>
    </location>
</feature>
<evidence type="ECO:0000259" key="3">
    <source>
        <dbReference type="Pfam" id="PF20616"/>
    </source>
</evidence>
<keyword evidence="1" id="KW-0732">Signal</keyword>
<feature type="domain" description="Capsule biosynthesis GfcC-like C-terminal" evidence="2">
    <location>
        <begin position="170"/>
        <end position="252"/>
    </location>
</feature>
<dbReference type="AlphaFoldDB" id="A0A1A8T7H2"/>